<dbReference type="RefSeq" id="WP_097004306.1">
    <property type="nucleotide sequence ID" value="NZ_BRPJ01000025.1"/>
</dbReference>
<gene>
    <name evidence="2" type="ORF">DS742_21460</name>
    <name evidence="1" type="ORF">LAD12857_12100</name>
</gene>
<sequence length="46" mass="5226">MMKKEVVKELQKALVKVSLNSVGRSIPAGVYERKIPEEVLKMRNAK</sequence>
<evidence type="ECO:0000313" key="4">
    <source>
        <dbReference type="Proteomes" id="UP001419084"/>
    </source>
</evidence>
<reference evidence="2 3" key="1">
    <citation type="submission" date="2018-07" db="EMBL/GenBank/DDBJ databases">
        <title>New species, Clostridium PI-S10-A1B.</title>
        <authorList>
            <person name="Krishna G."/>
            <person name="Summeta K."/>
            <person name="Shikha S."/>
            <person name="Prabhu P.B."/>
            <person name="Suresh K."/>
        </authorList>
    </citation>
    <scope>NUCLEOTIDE SEQUENCE [LARGE SCALE GENOMIC DNA]</scope>
    <source>
        <strain evidence="2 3">PI-S10-A1B</strain>
    </source>
</reference>
<dbReference type="Proteomes" id="UP001419084">
    <property type="component" value="Unassembled WGS sequence"/>
</dbReference>
<evidence type="ECO:0000313" key="1">
    <source>
        <dbReference type="EMBL" id="GLB29287.1"/>
    </source>
</evidence>
<dbReference type="OrthoDB" id="2061392at2"/>
<reference evidence="1 4" key="2">
    <citation type="journal article" date="2024" name="Int. J. Syst. Evol. Microbiol.">
        <title>Lacrimispora brassicae sp. nov. isolated from fermented cabbage, and proposal of Clostridium indicum Gundawar et al. 2019 and Clostridium methoxybenzovorans Mechichi et al. 1999 as heterotypic synonyms of Lacrimispora amygdalina (Parshina et al. 2003) Haas and Blanchard 2020 and Lacrimispora indolis (McClung and McCoy 1957) Haas and Blanchard 2020, respectively.</title>
        <authorList>
            <person name="Kobayashi H."/>
            <person name="Tanizawa Y."/>
            <person name="Sakamoto M."/>
            <person name="Ohkuma M."/>
            <person name="Tohno M."/>
        </authorList>
    </citation>
    <scope>NUCLEOTIDE SEQUENCE [LARGE SCALE GENOMIC DNA]</scope>
    <source>
        <strain evidence="1 4">DSM 12857</strain>
    </source>
</reference>
<dbReference type="EMBL" id="QOHO01000072">
    <property type="protein sequence ID" value="RFZ76836.1"/>
    <property type="molecule type" value="Genomic_DNA"/>
</dbReference>
<keyword evidence="4" id="KW-1185">Reference proteome</keyword>
<dbReference type="AlphaFoldDB" id="A0A3E2N761"/>
<name>A0A3E2N761_9FIRM</name>
<comment type="caution">
    <text evidence="2">The sequence shown here is derived from an EMBL/GenBank/DDBJ whole genome shotgun (WGS) entry which is preliminary data.</text>
</comment>
<evidence type="ECO:0000313" key="3">
    <source>
        <dbReference type="Proteomes" id="UP000260680"/>
    </source>
</evidence>
<organism evidence="2 3">
    <name type="scientific">Lacrimispora amygdalina</name>
    <dbReference type="NCBI Taxonomy" id="253257"/>
    <lineage>
        <taxon>Bacteria</taxon>
        <taxon>Bacillati</taxon>
        <taxon>Bacillota</taxon>
        <taxon>Clostridia</taxon>
        <taxon>Lachnospirales</taxon>
        <taxon>Lachnospiraceae</taxon>
        <taxon>Lacrimispora</taxon>
    </lineage>
</organism>
<proteinExistence type="predicted"/>
<dbReference type="EMBL" id="BRPJ01000025">
    <property type="protein sequence ID" value="GLB29287.1"/>
    <property type="molecule type" value="Genomic_DNA"/>
</dbReference>
<protein>
    <submittedName>
        <fullName evidence="2">Exodeoxyribonuclease V subunit alpha</fullName>
    </submittedName>
</protein>
<dbReference type="Proteomes" id="UP000260680">
    <property type="component" value="Unassembled WGS sequence"/>
</dbReference>
<evidence type="ECO:0000313" key="2">
    <source>
        <dbReference type="EMBL" id="RFZ76836.1"/>
    </source>
</evidence>
<accession>A0A3E2N761</accession>